<dbReference type="AlphaFoldDB" id="D4H788"/>
<proteinExistence type="predicted"/>
<organism evidence="2 3">
    <name type="scientific">Denitrovibrio acetiphilus (strain DSM 12809 / NBRC 114555 / N2460)</name>
    <dbReference type="NCBI Taxonomy" id="522772"/>
    <lineage>
        <taxon>Bacteria</taxon>
        <taxon>Pseudomonadati</taxon>
        <taxon>Deferribacterota</taxon>
        <taxon>Deferribacteres</taxon>
        <taxon>Deferribacterales</taxon>
        <taxon>Geovibrionaceae</taxon>
        <taxon>Denitrovibrio</taxon>
    </lineage>
</organism>
<accession>D4H788</accession>
<evidence type="ECO:0000313" key="2">
    <source>
        <dbReference type="EMBL" id="ADD67887.1"/>
    </source>
</evidence>
<keyword evidence="1" id="KW-0812">Transmembrane</keyword>
<keyword evidence="3" id="KW-1185">Reference proteome</keyword>
<protein>
    <recommendedName>
        <fullName evidence="4">Nucleoside recognition domain protein</fullName>
    </recommendedName>
</protein>
<dbReference type="Proteomes" id="UP000002012">
    <property type="component" value="Chromosome"/>
</dbReference>
<evidence type="ECO:0000256" key="1">
    <source>
        <dbReference type="SAM" id="Phobius"/>
    </source>
</evidence>
<keyword evidence="1" id="KW-0472">Membrane</keyword>
<dbReference type="RefSeq" id="WP_013010411.1">
    <property type="nucleotide sequence ID" value="NC_013943.1"/>
</dbReference>
<dbReference type="OrthoDB" id="1949361at2"/>
<evidence type="ECO:0000313" key="3">
    <source>
        <dbReference type="Proteomes" id="UP000002012"/>
    </source>
</evidence>
<feature type="transmembrane region" description="Helical" evidence="1">
    <location>
        <begin position="210"/>
        <end position="239"/>
    </location>
</feature>
<feature type="transmembrane region" description="Helical" evidence="1">
    <location>
        <begin position="260"/>
        <end position="280"/>
    </location>
</feature>
<dbReference type="KEGG" id="dap:Dacet_1115"/>
<dbReference type="PaxDb" id="522772-Dacet_1115"/>
<dbReference type="eggNOG" id="COG0370">
    <property type="taxonomic scope" value="Bacteria"/>
</dbReference>
<gene>
    <name evidence="2" type="ordered locus">Dacet_1115</name>
</gene>
<dbReference type="InParanoid" id="D4H788"/>
<dbReference type="HOGENOM" id="CLU_077921_0_0_0"/>
<keyword evidence="1" id="KW-1133">Transmembrane helix</keyword>
<evidence type="ECO:0008006" key="4">
    <source>
        <dbReference type="Google" id="ProtNLM"/>
    </source>
</evidence>
<feature type="transmembrane region" description="Helical" evidence="1">
    <location>
        <begin position="123"/>
        <end position="143"/>
    </location>
</feature>
<feature type="transmembrane region" description="Helical" evidence="1">
    <location>
        <begin position="18"/>
        <end position="37"/>
    </location>
</feature>
<dbReference type="EMBL" id="CP001968">
    <property type="protein sequence ID" value="ADD67887.1"/>
    <property type="molecule type" value="Genomic_DNA"/>
</dbReference>
<sequence length="309" mass="32752">MEAIINIILTSGKTGVDIALYILLPILVVMMGFMKLMEAKGVLAFTAKLLAPLVKPFGIPGIGIFAALQIMLVSFAAPMATFAIMETDGTDKRRLATVFSMVLTMSQANVTFPMAAVGLNLPVIFATSLIGGLISASATYYIFARTLGEESFTDTLQVTSNHTENALNTVIKGSQEALNIVFKSIPLLILAICFVGFLKHFNAITMLENILSPILGVFGITGASVLPIVTKFLAGGTAMMGITFDMLKEGILSVPEFNRIAGFIMNPFDLVGIAVLMTAGAKTASIARPAIIGAMLGITIRGVIHLIIF</sequence>
<feature type="transmembrane region" description="Helical" evidence="1">
    <location>
        <begin position="286"/>
        <end position="308"/>
    </location>
</feature>
<feature type="transmembrane region" description="Helical" evidence="1">
    <location>
        <begin position="57"/>
        <end position="83"/>
    </location>
</feature>
<reference evidence="2 3" key="1">
    <citation type="journal article" date="2010" name="Stand. Genomic Sci.">
        <title>Complete genome sequence of Denitrovibrio acetiphilus type strain (N2460).</title>
        <authorList>
            <person name="Kiss H."/>
            <person name="Lang E."/>
            <person name="Lapidus A."/>
            <person name="Copeland A."/>
            <person name="Nolan M."/>
            <person name="Glavina Del Rio T."/>
            <person name="Chen F."/>
            <person name="Lucas S."/>
            <person name="Tice H."/>
            <person name="Cheng J.F."/>
            <person name="Han C."/>
            <person name="Goodwin L."/>
            <person name="Pitluck S."/>
            <person name="Liolios K."/>
            <person name="Pati A."/>
            <person name="Ivanova N."/>
            <person name="Mavromatis K."/>
            <person name="Chen A."/>
            <person name="Palaniappan K."/>
            <person name="Land M."/>
            <person name="Hauser L."/>
            <person name="Chang Y.J."/>
            <person name="Jeffries C.D."/>
            <person name="Detter J.C."/>
            <person name="Brettin T."/>
            <person name="Spring S."/>
            <person name="Rohde M."/>
            <person name="Goker M."/>
            <person name="Woyke T."/>
            <person name="Bristow J."/>
            <person name="Eisen J.A."/>
            <person name="Markowitz V."/>
            <person name="Hugenholtz P."/>
            <person name="Kyrpides N.C."/>
            <person name="Klenk H.P."/>
        </authorList>
    </citation>
    <scope>NUCLEOTIDE SEQUENCE [LARGE SCALE GENOMIC DNA]</scope>
    <source>
        <strain evidence="3">DSM 12809 / NBRC 114555 / N2460</strain>
    </source>
</reference>
<feature type="transmembrane region" description="Helical" evidence="1">
    <location>
        <begin position="180"/>
        <end position="198"/>
    </location>
</feature>
<name>D4H788_DENA2</name>
<feature type="transmembrane region" description="Helical" evidence="1">
    <location>
        <begin position="95"/>
        <end position="117"/>
    </location>
</feature>